<feature type="chain" id="PRO_5038048512" evidence="2">
    <location>
        <begin position="25"/>
        <end position="369"/>
    </location>
</feature>
<evidence type="ECO:0000313" key="3">
    <source>
        <dbReference type="EMBL" id="MBL0372747.1"/>
    </source>
</evidence>
<dbReference type="Proteomes" id="UP000633219">
    <property type="component" value="Unassembled WGS sequence"/>
</dbReference>
<dbReference type="InterPro" id="IPR021293">
    <property type="entry name" value="DUF2865"/>
</dbReference>
<comment type="caution">
    <text evidence="3">The sequence shown here is derived from an EMBL/GenBank/DDBJ whole genome shotgun (WGS) entry which is preliminary data.</text>
</comment>
<sequence length="369" mass="40370">MPRILTSTALAMIAVSFFGSAAQASEVCDQLGFELANLSQSMDAVGEARKYARAIAEQRGSIRELDHAMRQAGCTNGSMIIIGGPNEPECSAFEAKKTRMERNLQILDAKRLSLLADNPSGLKRQRLVAALDDNRCNEQPVLVSTPDNGQPFESLVKDGPGGTETIRIPSTEPVYGEDQFIDLGGAAINGSYRTMCVRTCDGAYFPVSSHASTLNFRRDAQVCSMMCPGTETELFYHSIRSESDGMRSAMTGQSYVDLPNAYRFRTKGPDDDRQCGCDFALYYKEMMRREAVVKSPGEVPAEESSIVWVKPGLRGGLKHKTEMAAVKPAPVERDYNPGDKVRIIGPRFLPDDEGMDFMHPAGPSESEGQ</sequence>
<keyword evidence="4" id="KW-1185">Reference proteome</keyword>
<feature type="region of interest" description="Disordered" evidence="1">
    <location>
        <begin position="347"/>
        <end position="369"/>
    </location>
</feature>
<keyword evidence="2" id="KW-0732">Signal</keyword>
<organism evidence="3 4">
    <name type="scientific">Rhizobium setariae</name>
    <dbReference type="NCBI Taxonomy" id="2801340"/>
    <lineage>
        <taxon>Bacteria</taxon>
        <taxon>Pseudomonadati</taxon>
        <taxon>Pseudomonadota</taxon>
        <taxon>Alphaproteobacteria</taxon>
        <taxon>Hyphomicrobiales</taxon>
        <taxon>Rhizobiaceae</taxon>
        <taxon>Rhizobium/Agrobacterium group</taxon>
        <taxon>Rhizobium</taxon>
    </lineage>
</organism>
<evidence type="ECO:0000256" key="1">
    <source>
        <dbReference type="SAM" id="MobiDB-lite"/>
    </source>
</evidence>
<evidence type="ECO:0000256" key="2">
    <source>
        <dbReference type="SAM" id="SignalP"/>
    </source>
</evidence>
<dbReference type="AlphaFoldDB" id="A0A936YTW7"/>
<dbReference type="EMBL" id="JAEQNC010000006">
    <property type="protein sequence ID" value="MBL0372747.1"/>
    <property type="molecule type" value="Genomic_DNA"/>
</dbReference>
<proteinExistence type="predicted"/>
<evidence type="ECO:0000313" key="4">
    <source>
        <dbReference type="Proteomes" id="UP000633219"/>
    </source>
</evidence>
<reference evidence="3" key="1">
    <citation type="submission" date="2021-01" db="EMBL/GenBank/DDBJ databases">
        <title>Rhizobium sp. strain KVB221 16S ribosomal RNA gene Genome sequencing and assembly.</title>
        <authorList>
            <person name="Kang M."/>
        </authorList>
    </citation>
    <scope>NUCLEOTIDE SEQUENCE</scope>
    <source>
        <strain evidence="3">KVB221</strain>
    </source>
</reference>
<feature type="signal peptide" evidence="2">
    <location>
        <begin position="1"/>
        <end position="24"/>
    </location>
</feature>
<accession>A0A936YTW7</accession>
<dbReference type="RefSeq" id="WP_201658053.1">
    <property type="nucleotide sequence ID" value="NZ_JAEQNC010000006.1"/>
</dbReference>
<protein>
    <submittedName>
        <fullName evidence="3">DUF2865 domain-containing protein</fullName>
    </submittedName>
</protein>
<gene>
    <name evidence="3" type="ORF">JJB09_11965</name>
</gene>
<dbReference type="Pfam" id="PF11064">
    <property type="entry name" value="DUF2865"/>
    <property type="match status" value="1"/>
</dbReference>
<name>A0A936YTW7_9HYPH</name>